<dbReference type="EMBL" id="AP017380">
    <property type="protein sequence ID" value="BAU77573.1"/>
    <property type="molecule type" value="Genomic_DNA"/>
</dbReference>
<keyword evidence="1" id="KW-0614">Plasmid</keyword>
<reference evidence="1" key="1">
    <citation type="submission" date="2016-03" db="EMBL/GenBank/DDBJ databases">
        <title>Complete sequence of the second linear plasmid SAP2 of Streptomyces avermitilis.</title>
        <authorList>
            <person name="Ikeda H."/>
        </authorList>
    </citation>
    <scope>NUCLEOTIDE SEQUENCE</scope>
    <source>
        <strain evidence="1">MA-4680</strain>
        <plasmid evidence="1">SAP2</plasmid>
    </source>
</reference>
<organism evidence="1">
    <name type="scientific">Streptomyces avermitilis (strain ATCC 31267 / DSM 46492 / JCM 5070 / NBRC 14893 / NCIMB 12804 / NRRL 8165 / MA-4680)</name>
    <dbReference type="NCBI Taxonomy" id="227882"/>
    <lineage>
        <taxon>Bacteria</taxon>
        <taxon>Bacillati</taxon>
        <taxon>Actinomycetota</taxon>
        <taxon>Actinomycetes</taxon>
        <taxon>Kitasatosporales</taxon>
        <taxon>Streptomycetaceae</taxon>
        <taxon>Streptomyces</taxon>
    </lineage>
</organism>
<name>A0A143T0N6_STRAW</name>
<dbReference type="PANTHER" id="PTHR33415:SF12">
    <property type="entry name" value="PROTEIN EMBRYO DEFECTIVE 514"/>
    <property type="match status" value="1"/>
</dbReference>
<protein>
    <recommendedName>
        <fullName evidence="2">DUF3223 domain-containing protein</fullName>
    </recommendedName>
</protein>
<dbReference type="InterPro" id="IPR044673">
    <property type="entry name" value="DCL-like"/>
</dbReference>
<dbReference type="PANTHER" id="PTHR33415">
    <property type="entry name" value="PROTEIN EMBRYO DEFECTIVE 514"/>
    <property type="match status" value="1"/>
</dbReference>
<dbReference type="RefSeq" id="WP_037652797.1">
    <property type="nucleotide sequence ID" value="NZ_BAVY01000064.1"/>
</dbReference>
<dbReference type="Pfam" id="PF11523">
    <property type="entry name" value="DUF3223"/>
    <property type="match status" value="1"/>
</dbReference>
<accession>A0A143T0N6</accession>
<dbReference type="OrthoDB" id="4177831at2"/>
<evidence type="ECO:0008006" key="2">
    <source>
        <dbReference type="Google" id="ProtNLM"/>
    </source>
</evidence>
<sequence>MPRGITIGATHYPTKEAVRDVCRSIVQRYGIGSDVTDSDDDAFLRHLLERHPEYDLKRGDGIAHFRVIAHTDHGRRSVGLALVRLDGEVADFSWNACLTPLSHRTQVLAALRHAIADQVAASRNTALNSGQPLVCSVTGAPIPSATELHIDHAAPTFLDLAEEFVAANGGVDALRILPDSGAGISYIELEDKGLEGRWQDHHQKRAVLRPVLKRVNLSDLRRANGTGTPAP</sequence>
<evidence type="ECO:0000313" key="1">
    <source>
        <dbReference type="EMBL" id="BAU77573.1"/>
    </source>
</evidence>
<dbReference type="AlphaFoldDB" id="A0A143T0N6"/>
<gene>
    <name evidence="1" type="ORF">SAVERM_2p129</name>
</gene>
<dbReference type="Gene3D" id="3.10.450.40">
    <property type="match status" value="1"/>
</dbReference>
<proteinExistence type="predicted"/>
<geneLocation type="plasmid" evidence="1">
    <name>SAP2</name>
</geneLocation>